<dbReference type="EMBL" id="UPHP01000057">
    <property type="protein sequence ID" value="VBA38327.1"/>
    <property type="molecule type" value="Genomic_DNA"/>
</dbReference>
<dbReference type="PANTHER" id="PTHR45527:SF1">
    <property type="entry name" value="FATTY ACID SYNTHASE"/>
    <property type="match status" value="1"/>
</dbReference>
<dbReference type="Proteomes" id="UP000273307">
    <property type="component" value="Unassembled WGS sequence"/>
</dbReference>
<organism evidence="2 3">
    <name type="scientific">Mycobacterium attenuatum</name>
    <dbReference type="NCBI Taxonomy" id="2341086"/>
    <lineage>
        <taxon>Bacteria</taxon>
        <taxon>Bacillati</taxon>
        <taxon>Actinomycetota</taxon>
        <taxon>Actinomycetes</taxon>
        <taxon>Mycobacteriales</taxon>
        <taxon>Mycobacteriaceae</taxon>
        <taxon>Mycobacterium</taxon>
    </lineage>
</organism>
<dbReference type="SUPFAM" id="SSF52777">
    <property type="entry name" value="CoA-dependent acyltransferases"/>
    <property type="match status" value="2"/>
</dbReference>
<proteinExistence type="predicted"/>
<dbReference type="InterPro" id="IPR023213">
    <property type="entry name" value="CAT-like_dom_sf"/>
</dbReference>
<dbReference type="GO" id="GO:0044550">
    <property type="term" value="P:secondary metabolite biosynthetic process"/>
    <property type="evidence" value="ECO:0007669"/>
    <property type="project" value="TreeGrafter"/>
</dbReference>
<sequence length="378" mass="41161">MASSIQQTPMPLEGPLFRFALFLTGLNEYFFFMCFHHLVIDAFSIGLLTDRIASVYSAIAGEYPIPKALFGSLHDLVACEDKYGASKDYLADLAYWKHNLPARGGSDDLPTQMSSGPSYLASAPVALDSSVVNQIGKSAHASRIRRASLITAACALMVHELGIASSEVVFNFPVARRANQQLKNIPGMLFGVIPLVLRVCQKSSVASYCRQVDMVIRNGLKHQRFPVYLLEREYDIRSDRSAERRVTINFVPSANSPMFSGAPASTLYTTVGHSNYFDLMFTKHDAQVLLSTAGTGLPFSDFTAPELVGKLERLLLGLTIDTTRQLSSMTQRESVVDGPQLRLPGELPAKALLPNQALPEMECSGECGDSGDGVVSVS</sequence>
<gene>
    <name evidence="2" type="primary">dhbF_4</name>
    <name evidence="2" type="ORF">LAUMK136_02393</name>
</gene>
<dbReference type="GO" id="GO:0043041">
    <property type="term" value="P:amino acid activation for nonribosomal peptide biosynthetic process"/>
    <property type="evidence" value="ECO:0007669"/>
    <property type="project" value="TreeGrafter"/>
</dbReference>
<dbReference type="AlphaFoldDB" id="A0A498PZA3"/>
<name>A0A498PZA3_9MYCO</name>
<keyword evidence="3" id="KW-1185">Reference proteome</keyword>
<dbReference type="GO" id="GO:0005737">
    <property type="term" value="C:cytoplasm"/>
    <property type="evidence" value="ECO:0007669"/>
    <property type="project" value="TreeGrafter"/>
</dbReference>
<dbReference type="Gene3D" id="3.30.559.10">
    <property type="entry name" value="Chloramphenicol acetyltransferase-like domain"/>
    <property type="match status" value="1"/>
</dbReference>
<evidence type="ECO:0000259" key="1">
    <source>
        <dbReference type="Pfam" id="PF00668"/>
    </source>
</evidence>
<dbReference type="InterPro" id="IPR001242">
    <property type="entry name" value="Condensation_dom"/>
</dbReference>
<dbReference type="Gene3D" id="3.30.559.30">
    <property type="entry name" value="Nonribosomal peptide synthetase, condensation domain"/>
    <property type="match status" value="1"/>
</dbReference>
<accession>A0A498PZA3</accession>
<reference evidence="2 3" key="1">
    <citation type="submission" date="2018-09" db="EMBL/GenBank/DDBJ databases">
        <authorList>
            <person name="Tagini F."/>
        </authorList>
    </citation>
    <scope>NUCLEOTIDE SEQUENCE [LARGE SCALE GENOMIC DNA]</scope>
    <source>
        <strain evidence="2 3">MK136</strain>
    </source>
</reference>
<dbReference type="PANTHER" id="PTHR45527">
    <property type="entry name" value="NONRIBOSOMAL PEPTIDE SYNTHETASE"/>
    <property type="match status" value="1"/>
</dbReference>
<protein>
    <submittedName>
        <fullName evidence="2">Dimodular nonribosomal peptide synthase</fullName>
    </submittedName>
</protein>
<evidence type="ECO:0000313" key="2">
    <source>
        <dbReference type="EMBL" id="VBA38327.1"/>
    </source>
</evidence>
<dbReference type="GO" id="GO:0003824">
    <property type="term" value="F:catalytic activity"/>
    <property type="evidence" value="ECO:0007669"/>
    <property type="project" value="InterPro"/>
</dbReference>
<dbReference type="GO" id="GO:0008610">
    <property type="term" value="P:lipid biosynthetic process"/>
    <property type="evidence" value="ECO:0007669"/>
    <property type="project" value="UniProtKB-ARBA"/>
</dbReference>
<dbReference type="Pfam" id="PF00668">
    <property type="entry name" value="Condensation"/>
    <property type="match status" value="1"/>
</dbReference>
<evidence type="ECO:0000313" key="3">
    <source>
        <dbReference type="Proteomes" id="UP000273307"/>
    </source>
</evidence>
<feature type="domain" description="Condensation" evidence="1">
    <location>
        <begin position="7"/>
        <end position="328"/>
    </location>
</feature>
<dbReference type="GO" id="GO:0031177">
    <property type="term" value="F:phosphopantetheine binding"/>
    <property type="evidence" value="ECO:0007669"/>
    <property type="project" value="TreeGrafter"/>
</dbReference>